<dbReference type="OrthoDB" id="3226582at2759"/>
<feature type="transmembrane region" description="Helical" evidence="2">
    <location>
        <begin position="170"/>
        <end position="193"/>
    </location>
</feature>
<feature type="transmembrane region" description="Helical" evidence="2">
    <location>
        <begin position="137"/>
        <end position="158"/>
    </location>
</feature>
<comment type="caution">
    <text evidence="3">The sequence shown here is derived from an EMBL/GenBank/DDBJ whole genome shotgun (WGS) entry which is preliminary data.</text>
</comment>
<feature type="region of interest" description="Disordered" evidence="1">
    <location>
        <begin position="299"/>
        <end position="320"/>
    </location>
</feature>
<gene>
    <name evidence="3" type="ORF">D9619_010483</name>
</gene>
<protein>
    <submittedName>
        <fullName evidence="3">Uncharacterized protein</fullName>
    </submittedName>
</protein>
<keyword evidence="2" id="KW-0472">Membrane</keyword>
<evidence type="ECO:0000313" key="3">
    <source>
        <dbReference type="EMBL" id="KAF5310048.1"/>
    </source>
</evidence>
<feature type="transmembrane region" description="Helical" evidence="2">
    <location>
        <begin position="213"/>
        <end position="234"/>
    </location>
</feature>
<feature type="transmembrane region" description="Helical" evidence="2">
    <location>
        <begin position="246"/>
        <end position="265"/>
    </location>
</feature>
<dbReference type="EMBL" id="JAACJJ010000058">
    <property type="protein sequence ID" value="KAF5310048.1"/>
    <property type="molecule type" value="Genomic_DNA"/>
</dbReference>
<keyword evidence="4" id="KW-1185">Reference proteome</keyword>
<accession>A0A8H5ES37</accession>
<proteinExistence type="predicted"/>
<sequence length="350" mass="38343">MSNAEPGSPLIPKPIAQALLDSLLGTTIVQSLLTGLYGILFIQTIVPLIRDGKRKVHTSILILLFSIVIINLGTTWQILRNVMITYNDTRNTMVMELMGGPLQIPLAANATGCIAVLIADSLLVWRCYVLWRRNKILLAFFTLLLLGEVALIPILLLLNANLGPGKVSFIPLFFFLSVGITVLATGLIIYRIVDVFNRIPGERSRYQYVIEALVESGLMYSTTLLISGVLMVVRSDNFTNCTLVQASAYWGGILTPVTGIAPTLITMRTVSGKARDEATWTQPVSGIIFNNAPRSQTKSISVSARSTEVKEPSNDSFGGHESGILPHTELGYYSWYCNLRATVHSVQSND</sequence>
<evidence type="ECO:0000256" key="2">
    <source>
        <dbReference type="SAM" id="Phobius"/>
    </source>
</evidence>
<feature type="transmembrane region" description="Helical" evidence="2">
    <location>
        <begin position="28"/>
        <end position="49"/>
    </location>
</feature>
<evidence type="ECO:0000256" key="1">
    <source>
        <dbReference type="SAM" id="MobiDB-lite"/>
    </source>
</evidence>
<feature type="transmembrane region" description="Helical" evidence="2">
    <location>
        <begin position="61"/>
        <end position="79"/>
    </location>
</feature>
<name>A0A8H5ES37_9AGAR</name>
<feature type="transmembrane region" description="Helical" evidence="2">
    <location>
        <begin position="102"/>
        <end position="125"/>
    </location>
</feature>
<keyword evidence="2" id="KW-0812">Transmembrane</keyword>
<evidence type="ECO:0000313" key="4">
    <source>
        <dbReference type="Proteomes" id="UP000567179"/>
    </source>
</evidence>
<organism evidence="3 4">
    <name type="scientific">Psilocybe cf. subviscida</name>
    <dbReference type="NCBI Taxonomy" id="2480587"/>
    <lineage>
        <taxon>Eukaryota</taxon>
        <taxon>Fungi</taxon>
        <taxon>Dikarya</taxon>
        <taxon>Basidiomycota</taxon>
        <taxon>Agaricomycotina</taxon>
        <taxon>Agaricomycetes</taxon>
        <taxon>Agaricomycetidae</taxon>
        <taxon>Agaricales</taxon>
        <taxon>Agaricineae</taxon>
        <taxon>Strophariaceae</taxon>
        <taxon>Psilocybe</taxon>
    </lineage>
</organism>
<dbReference type="Proteomes" id="UP000567179">
    <property type="component" value="Unassembled WGS sequence"/>
</dbReference>
<dbReference type="AlphaFoldDB" id="A0A8H5ES37"/>
<reference evidence="3 4" key="1">
    <citation type="journal article" date="2020" name="ISME J.">
        <title>Uncovering the hidden diversity of litter-decomposition mechanisms in mushroom-forming fungi.</title>
        <authorList>
            <person name="Floudas D."/>
            <person name="Bentzer J."/>
            <person name="Ahren D."/>
            <person name="Johansson T."/>
            <person name="Persson P."/>
            <person name="Tunlid A."/>
        </authorList>
    </citation>
    <scope>NUCLEOTIDE SEQUENCE [LARGE SCALE GENOMIC DNA]</scope>
    <source>
        <strain evidence="3 4">CBS 101986</strain>
    </source>
</reference>
<keyword evidence="2" id="KW-1133">Transmembrane helix</keyword>